<evidence type="ECO:0000313" key="1">
    <source>
        <dbReference type="EMBL" id="KAL2053412.1"/>
    </source>
</evidence>
<name>A0ABR4B6B9_9LECA</name>
<protein>
    <submittedName>
        <fullName evidence="1">Uncharacterized protein</fullName>
    </submittedName>
</protein>
<proteinExistence type="predicted"/>
<accession>A0ABR4B6B9</accession>
<dbReference type="EMBL" id="JBHFEH010000021">
    <property type="protein sequence ID" value="KAL2053412.1"/>
    <property type="molecule type" value="Genomic_DNA"/>
</dbReference>
<comment type="caution">
    <text evidence="1">The sequence shown here is derived from an EMBL/GenBank/DDBJ whole genome shotgun (WGS) entry which is preliminary data.</text>
</comment>
<reference evidence="1 2" key="1">
    <citation type="submission" date="2024-09" db="EMBL/GenBank/DDBJ databases">
        <title>Rethinking Asexuality: The Enigmatic Case of Functional Sexual Genes in Lepraria (Stereocaulaceae).</title>
        <authorList>
            <person name="Doellman M."/>
            <person name="Sun Y."/>
            <person name="Barcenas-Pena A."/>
            <person name="Lumbsch H.T."/>
            <person name="Grewe F."/>
        </authorList>
    </citation>
    <scope>NUCLEOTIDE SEQUENCE [LARGE SCALE GENOMIC DNA]</scope>
    <source>
        <strain evidence="1 2">Grewe 0041</strain>
    </source>
</reference>
<organism evidence="1 2">
    <name type="scientific">Lepraria finkii</name>
    <dbReference type="NCBI Taxonomy" id="1340010"/>
    <lineage>
        <taxon>Eukaryota</taxon>
        <taxon>Fungi</taxon>
        <taxon>Dikarya</taxon>
        <taxon>Ascomycota</taxon>
        <taxon>Pezizomycotina</taxon>
        <taxon>Lecanoromycetes</taxon>
        <taxon>OSLEUM clade</taxon>
        <taxon>Lecanoromycetidae</taxon>
        <taxon>Lecanorales</taxon>
        <taxon>Lecanorineae</taxon>
        <taxon>Stereocaulaceae</taxon>
        <taxon>Lepraria</taxon>
    </lineage>
</organism>
<evidence type="ECO:0000313" key="2">
    <source>
        <dbReference type="Proteomes" id="UP001590951"/>
    </source>
</evidence>
<gene>
    <name evidence="1" type="ORF">ABVK25_006406</name>
</gene>
<sequence length="68" mass="7753">MELVLEIREKIKEYREAILLESTLMSLKPPPSRVLEAFNHVFHKTNNAGETFPALGGRSARILDDEDD</sequence>
<dbReference type="Proteomes" id="UP001590951">
    <property type="component" value="Unassembled WGS sequence"/>
</dbReference>
<keyword evidence="2" id="KW-1185">Reference proteome</keyword>